<sequence>MDVSVKNSERKLFVVEPFDNSENAERRISVSNIRDGIIVSGNKSEQYGLDAYKNRHILSESKDEENNTCQIICENHHQEISKTTNFSETCVNDNKQMPMVCCSTVSNSLHESTETSGIDNVNSGTKDENTVRILDVTEKMTNNGCEITTGGLSQVSILNSETNDALTICTIETDKLLKTCNEKAETTSDEFPKNICSNGIMKGENIIVSIGGNQLLQVISEIEMFFDAVNSTNNDMQKKSGILLQKQNLVDEIVSYIHAVQSVNRLSTSRNLFTENIPKESMPVYQNKTSKQTSKAPKPYYEASKPFYKAAKQFYEAGEHILEELGIYRRELQEDFKVWEAYRKEILEISDQMLDDFEYCEDEMSAKVLMHEISTSICNILRRMEMITSKRENKNENCIELMDSVDTYIRYSSAFVTGNMTLHHT</sequence>
<reference evidence="1 2" key="1">
    <citation type="journal article" date="2022" name="Nat. Ecol. Evol.">
        <title>A masculinizing supergene underlies an exaggerated male reproductive morph in a spider.</title>
        <authorList>
            <person name="Hendrickx F."/>
            <person name="De Corte Z."/>
            <person name="Sonet G."/>
            <person name="Van Belleghem S.M."/>
            <person name="Kostlbacher S."/>
            <person name="Vangestel C."/>
        </authorList>
    </citation>
    <scope>NUCLEOTIDE SEQUENCE [LARGE SCALE GENOMIC DNA]</scope>
    <source>
        <strain evidence="1">W744_W776</strain>
    </source>
</reference>
<dbReference type="Proteomes" id="UP000827092">
    <property type="component" value="Unassembled WGS sequence"/>
</dbReference>
<organism evidence="1 2">
    <name type="scientific">Oedothorax gibbosus</name>
    <dbReference type="NCBI Taxonomy" id="931172"/>
    <lineage>
        <taxon>Eukaryota</taxon>
        <taxon>Metazoa</taxon>
        <taxon>Ecdysozoa</taxon>
        <taxon>Arthropoda</taxon>
        <taxon>Chelicerata</taxon>
        <taxon>Arachnida</taxon>
        <taxon>Araneae</taxon>
        <taxon>Araneomorphae</taxon>
        <taxon>Entelegynae</taxon>
        <taxon>Araneoidea</taxon>
        <taxon>Linyphiidae</taxon>
        <taxon>Erigoninae</taxon>
        <taxon>Oedothorax</taxon>
    </lineage>
</organism>
<proteinExistence type="predicted"/>
<accession>A0AAV6V8A5</accession>
<gene>
    <name evidence="1" type="ORF">JTE90_002143</name>
</gene>
<dbReference type="EMBL" id="JAFNEN010000141">
    <property type="protein sequence ID" value="KAG8192323.1"/>
    <property type="molecule type" value="Genomic_DNA"/>
</dbReference>
<evidence type="ECO:0000313" key="1">
    <source>
        <dbReference type="EMBL" id="KAG8192323.1"/>
    </source>
</evidence>
<dbReference type="AlphaFoldDB" id="A0AAV6V8A5"/>
<keyword evidence="2" id="KW-1185">Reference proteome</keyword>
<protein>
    <submittedName>
        <fullName evidence="1">Uncharacterized protein</fullName>
    </submittedName>
</protein>
<name>A0AAV6V8A5_9ARAC</name>
<evidence type="ECO:0000313" key="2">
    <source>
        <dbReference type="Proteomes" id="UP000827092"/>
    </source>
</evidence>
<comment type="caution">
    <text evidence="1">The sequence shown here is derived from an EMBL/GenBank/DDBJ whole genome shotgun (WGS) entry which is preliminary data.</text>
</comment>